<protein>
    <submittedName>
        <fullName evidence="2">Lipase</fullName>
    </submittedName>
</protein>
<dbReference type="InterPro" id="IPR050466">
    <property type="entry name" value="Carboxylest/Gibb_receptor"/>
</dbReference>
<feature type="domain" description="Alpha/beta hydrolase fold-3" evidence="1">
    <location>
        <begin position="82"/>
        <end position="276"/>
    </location>
</feature>
<accession>Q1MCR4</accession>
<dbReference type="InterPro" id="IPR013094">
    <property type="entry name" value="AB_hydrolase_3"/>
</dbReference>
<reference evidence="2 3" key="1">
    <citation type="journal article" date="2006" name="Genome Biol.">
        <title>The genome of Rhizobium leguminosarum has recognizable core and accessory components.</title>
        <authorList>
            <person name="Young J.W."/>
            <person name="Crossman L.C."/>
            <person name="Johnston A.W.B."/>
            <person name="Thomson N.R."/>
            <person name="Ghazoui Z.F."/>
            <person name="Hull K.H."/>
            <person name="Wexler M."/>
            <person name="Curson A.R.J."/>
            <person name="Todd J.D."/>
            <person name="Poole P.S."/>
            <person name="Mauchline T.H."/>
            <person name="East A.K."/>
            <person name="Quail M.A."/>
            <person name="Churcher C."/>
            <person name="Arrowsmith C."/>
            <person name="Cherevach A."/>
            <person name="Chillingworth T."/>
            <person name="Clarke K."/>
            <person name="Cronin A."/>
            <person name="Davis P."/>
            <person name="Fraser A."/>
            <person name="Hance Z."/>
            <person name="Hauser H."/>
            <person name="Jagels K."/>
            <person name="Moule S."/>
            <person name="Mungall K."/>
            <person name="Norbertczak H."/>
            <person name="Rabbinowitsch E."/>
            <person name="Sanders M."/>
            <person name="Simmonds M."/>
            <person name="Whitehead S."/>
            <person name="Parkhill J."/>
        </authorList>
    </citation>
    <scope>NUCLEOTIDE SEQUENCE [LARGE SCALE GENOMIC DNA]</scope>
    <source>
        <strain evidence="3">DSM 114642 / LMG 32736 / 3841</strain>
    </source>
</reference>
<dbReference type="InterPro" id="IPR029058">
    <property type="entry name" value="AB_hydrolase_fold"/>
</dbReference>
<proteinExistence type="predicted"/>
<dbReference type="SUPFAM" id="SSF53474">
    <property type="entry name" value="alpha/beta-Hydrolases"/>
    <property type="match status" value="1"/>
</dbReference>
<dbReference type="Gene3D" id="3.40.50.1820">
    <property type="entry name" value="alpha/beta hydrolase"/>
    <property type="match status" value="1"/>
</dbReference>
<dbReference type="eggNOG" id="COG0657">
    <property type="taxonomic scope" value="Bacteria"/>
</dbReference>
<dbReference type="HOGENOM" id="CLU_012494_6_0_5"/>
<dbReference type="KEGG" id="rle:RL3776"/>
<dbReference type="EMBL" id="AM236080">
    <property type="protein sequence ID" value="CAK09266.1"/>
    <property type="molecule type" value="Genomic_DNA"/>
</dbReference>
<organism evidence="2 3">
    <name type="scientific">Rhizobium johnstonii (strain DSM 114642 / LMG 32736 / 3841)</name>
    <name type="common">Rhizobium leguminosarum bv. viciae</name>
    <dbReference type="NCBI Taxonomy" id="216596"/>
    <lineage>
        <taxon>Bacteria</taxon>
        <taxon>Pseudomonadati</taxon>
        <taxon>Pseudomonadota</taxon>
        <taxon>Alphaproteobacteria</taxon>
        <taxon>Hyphomicrobiales</taxon>
        <taxon>Rhizobiaceae</taxon>
        <taxon>Rhizobium/Agrobacterium group</taxon>
        <taxon>Rhizobium</taxon>
        <taxon>Rhizobium johnstonii</taxon>
    </lineage>
</organism>
<dbReference type="PANTHER" id="PTHR23024">
    <property type="entry name" value="ARYLACETAMIDE DEACETYLASE"/>
    <property type="match status" value="1"/>
</dbReference>
<name>Q1MCR4_RHIJ3</name>
<evidence type="ECO:0000313" key="3">
    <source>
        <dbReference type="Proteomes" id="UP000006575"/>
    </source>
</evidence>
<dbReference type="GO" id="GO:0034338">
    <property type="term" value="F:short-chain carboxylesterase activity"/>
    <property type="evidence" value="ECO:0007669"/>
    <property type="project" value="TreeGrafter"/>
</dbReference>
<dbReference type="Proteomes" id="UP000006575">
    <property type="component" value="Chromosome"/>
</dbReference>
<dbReference type="Pfam" id="PF07859">
    <property type="entry name" value="Abhydrolase_3"/>
    <property type="match status" value="1"/>
</dbReference>
<dbReference type="PANTHER" id="PTHR23024:SF24">
    <property type="entry name" value="ALPHA_BETA HYDROLASE FOLD-3 DOMAIN-CONTAINING PROTEIN"/>
    <property type="match status" value="1"/>
</dbReference>
<dbReference type="ESTHER" id="rhil3-q1mcr4">
    <property type="family name" value="Hormone-sensitive_lipase_like"/>
</dbReference>
<gene>
    <name evidence="2" type="ordered locus">RL3776</name>
</gene>
<dbReference type="EnsemblBacteria" id="CAK09266">
    <property type="protein sequence ID" value="CAK09266"/>
    <property type="gene ID" value="RL3776"/>
</dbReference>
<dbReference type="AlphaFoldDB" id="Q1MCR4"/>
<evidence type="ECO:0000259" key="1">
    <source>
        <dbReference type="Pfam" id="PF07859"/>
    </source>
</evidence>
<keyword evidence="3" id="KW-1185">Reference proteome</keyword>
<evidence type="ECO:0000313" key="2">
    <source>
        <dbReference type="EMBL" id="CAK09266.1"/>
    </source>
</evidence>
<sequence>MHHCSRSGTVLSRYSFLFLGWNNNIFFVQNASGRRCLLAADAKETGSMTVEWKDMMLDKVAIGPVSARIYQGADYGKGPPIVLYLHGGAFLDSDKNVDRPVAMSLAKAGAIVVAADYSSLSGNLFPQALEVSFSVFTYLANKRAGLGDRKSLLFVAGEEAGGNVAAGVALKARDQMPDALDGQVLISPLLDPFMGTSSIRKAEAIGMRQRWTEGWSHYLSGGGCHPYAAPCLCSRISGVAPALIFTAEDDPLHDETIGYGARLKQAGVGVRQHVLPAGTGWPSIYGGKSDGAPDWQENVSRHFGSFLRDVSVQPQLH</sequence>